<dbReference type="Gene3D" id="3.30.1360.120">
    <property type="entry name" value="Probable tRNA modification gtpase trme, domain 1"/>
    <property type="match status" value="1"/>
</dbReference>
<dbReference type="InterPro" id="IPR027266">
    <property type="entry name" value="TrmE/GcvT-like"/>
</dbReference>
<dbReference type="PANTHER" id="PTHR22602">
    <property type="entry name" value="TRANSFERASE CAF17, MITOCHONDRIAL-RELATED"/>
    <property type="match status" value="1"/>
</dbReference>
<dbReference type="InterPro" id="IPR045179">
    <property type="entry name" value="YgfZ/GcvT"/>
</dbReference>
<evidence type="ECO:0000256" key="4">
    <source>
        <dbReference type="SAM" id="SignalP"/>
    </source>
</evidence>
<proteinExistence type="predicted"/>
<evidence type="ECO:0000256" key="3">
    <source>
        <dbReference type="ARBA" id="ARBA00023128"/>
    </source>
</evidence>
<keyword evidence="3" id="KW-0496">Mitochondrion</keyword>
<dbReference type="Proteomes" id="UP001620645">
    <property type="component" value="Unassembled WGS sequence"/>
</dbReference>
<dbReference type="PANTHER" id="PTHR22602:SF0">
    <property type="entry name" value="TRANSFERASE CAF17, MITOCHONDRIAL-RELATED"/>
    <property type="match status" value="1"/>
</dbReference>
<dbReference type="NCBIfam" id="TIGR03317">
    <property type="entry name" value="ygfZ_signature"/>
    <property type="match status" value="1"/>
</dbReference>
<keyword evidence="6" id="KW-1185">Reference proteome</keyword>
<evidence type="ECO:0000313" key="6">
    <source>
        <dbReference type="Proteomes" id="UP001620645"/>
    </source>
</evidence>
<sequence length="326" mass="36340">MLMRQRQLRLVSKSLLLVHGASAKQFLQGLTTKDMDSLNNVPLVYSFLLNVRGRILADFFIYRGNNGGNAETFVLETEKSQAELLEKTLKLYRLRKQIGIEPLLGKTVLFRFDAEGETTQKQKATIPENSSDWMADPRVPGFGFRAIRKIEKETAHDDEASSSAYLRHRLAWGLAEGTEMVDQIPLNMNGDITGGISFEKGCYIGQELVARTHFTGIVRRRLMPFRPIDDKNGRDGFRDGFLLDERGKRQGKIICSHGQLGGLCLASLDIVPPADCPSADQSTTPLSDQSAVYPHSDLSFSPSVRLFDSSGAAVIVHRPKWWPSVS</sequence>
<feature type="chain" id="PRO_5044883968" description="Aminomethyltransferase folate-binding domain-containing protein" evidence="4">
    <location>
        <begin position="24"/>
        <end position="326"/>
    </location>
</feature>
<dbReference type="AlphaFoldDB" id="A0ABD2HWW5"/>
<keyword evidence="2" id="KW-0809">Transit peptide</keyword>
<keyword evidence="4" id="KW-0732">Signal</keyword>
<reference evidence="5 6" key="1">
    <citation type="submission" date="2024-10" db="EMBL/GenBank/DDBJ databases">
        <authorList>
            <person name="Kim D."/>
        </authorList>
    </citation>
    <scope>NUCLEOTIDE SEQUENCE [LARGE SCALE GENOMIC DNA]</scope>
    <source>
        <strain evidence="5">Taebaek</strain>
    </source>
</reference>
<name>A0ABD2HWW5_HETSC</name>
<organism evidence="5 6">
    <name type="scientific">Heterodera schachtii</name>
    <name type="common">Sugarbeet cyst nematode worm</name>
    <name type="synonym">Tylenchus schachtii</name>
    <dbReference type="NCBI Taxonomy" id="97005"/>
    <lineage>
        <taxon>Eukaryota</taxon>
        <taxon>Metazoa</taxon>
        <taxon>Ecdysozoa</taxon>
        <taxon>Nematoda</taxon>
        <taxon>Chromadorea</taxon>
        <taxon>Rhabditida</taxon>
        <taxon>Tylenchina</taxon>
        <taxon>Tylenchomorpha</taxon>
        <taxon>Tylenchoidea</taxon>
        <taxon>Heteroderidae</taxon>
        <taxon>Heteroderinae</taxon>
        <taxon>Heterodera</taxon>
    </lineage>
</organism>
<accession>A0ABD2HWW5</accession>
<protein>
    <recommendedName>
        <fullName evidence="7">Aminomethyltransferase folate-binding domain-containing protein</fullName>
    </recommendedName>
</protein>
<dbReference type="GO" id="GO:0005739">
    <property type="term" value="C:mitochondrion"/>
    <property type="evidence" value="ECO:0007669"/>
    <property type="project" value="UniProtKB-SubCell"/>
</dbReference>
<dbReference type="InterPro" id="IPR017703">
    <property type="entry name" value="YgfZ/GCV_T_CS"/>
</dbReference>
<evidence type="ECO:0000256" key="2">
    <source>
        <dbReference type="ARBA" id="ARBA00022946"/>
    </source>
</evidence>
<evidence type="ECO:0000313" key="5">
    <source>
        <dbReference type="EMBL" id="KAL3072844.1"/>
    </source>
</evidence>
<evidence type="ECO:0008006" key="7">
    <source>
        <dbReference type="Google" id="ProtNLM"/>
    </source>
</evidence>
<feature type="signal peptide" evidence="4">
    <location>
        <begin position="1"/>
        <end position="23"/>
    </location>
</feature>
<comment type="subcellular location">
    <subcellularLocation>
        <location evidence="1">Mitochondrion</location>
    </subcellularLocation>
</comment>
<evidence type="ECO:0000256" key="1">
    <source>
        <dbReference type="ARBA" id="ARBA00004173"/>
    </source>
</evidence>
<comment type="caution">
    <text evidence="5">The sequence shown here is derived from an EMBL/GenBank/DDBJ whole genome shotgun (WGS) entry which is preliminary data.</text>
</comment>
<gene>
    <name evidence="5" type="ORF">niasHS_017818</name>
</gene>
<dbReference type="EMBL" id="JBICCN010000373">
    <property type="protein sequence ID" value="KAL3072844.1"/>
    <property type="molecule type" value="Genomic_DNA"/>
</dbReference>
<dbReference type="SUPFAM" id="SSF103025">
    <property type="entry name" value="Folate-binding domain"/>
    <property type="match status" value="1"/>
</dbReference>